<dbReference type="STRING" id="366584.SAMN05216377_1156"/>
<dbReference type="InterPro" id="IPR036397">
    <property type="entry name" value="RNaseH_sf"/>
</dbReference>
<comment type="similarity">
    <text evidence="1">Belongs to the transposase IS21/IS408/IS1162 family.</text>
</comment>
<dbReference type="SUPFAM" id="SSF53098">
    <property type="entry name" value="Ribonuclease H-like"/>
    <property type="match status" value="1"/>
</dbReference>
<dbReference type="GO" id="GO:0003676">
    <property type="term" value="F:nucleic acid binding"/>
    <property type="evidence" value="ECO:0007669"/>
    <property type="project" value="InterPro"/>
</dbReference>
<protein>
    <recommendedName>
        <fullName evidence="2">Integrase catalytic domain-containing protein</fullName>
    </recommendedName>
</protein>
<dbReference type="Proteomes" id="UP000198967">
    <property type="component" value="Unassembled WGS sequence"/>
</dbReference>
<dbReference type="Gene3D" id="3.30.420.10">
    <property type="entry name" value="Ribonuclease H-like superfamily/Ribonuclease H"/>
    <property type="match status" value="1"/>
</dbReference>
<evidence type="ECO:0000259" key="2">
    <source>
        <dbReference type="PROSITE" id="PS50994"/>
    </source>
</evidence>
<organism evidence="3 4">
    <name type="scientific">Pseudonocardia oroxyli</name>
    <dbReference type="NCBI Taxonomy" id="366584"/>
    <lineage>
        <taxon>Bacteria</taxon>
        <taxon>Bacillati</taxon>
        <taxon>Actinomycetota</taxon>
        <taxon>Actinomycetes</taxon>
        <taxon>Pseudonocardiales</taxon>
        <taxon>Pseudonocardiaceae</taxon>
        <taxon>Pseudonocardia</taxon>
    </lineage>
</organism>
<dbReference type="InterPro" id="IPR001584">
    <property type="entry name" value="Integrase_cat-core"/>
</dbReference>
<evidence type="ECO:0000313" key="4">
    <source>
        <dbReference type="Proteomes" id="UP000198967"/>
    </source>
</evidence>
<dbReference type="PROSITE" id="PS50994">
    <property type="entry name" value="INTEGRASE"/>
    <property type="match status" value="1"/>
</dbReference>
<name>A0A1G7WWR2_PSEOR</name>
<dbReference type="Pfam" id="PF22483">
    <property type="entry name" value="Mu-transpos_C_2"/>
    <property type="match status" value="1"/>
</dbReference>
<accession>A0A1G7WWR2</accession>
<dbReference type="PANTHER" id="PTHR35004:SF8">
    <property type="entry name" value="TRANSPOSASE RV3428C-RELATED"/>
    <property type="match status" value="1"/>
</dbReference>
<dbReference type="AlphaFoldDB" id="A0A1G7WWR2"/>
<reference evidence="3 4" key="1">
    <citation type="submission" date="2016-10" db="EMBL/GenBank/DDBJ databases">
        <authorList>
            <person name="de Groot N.N."/>
        </authorList>
    </citation>
    <scope>NUCLEOTIDE SEQUENCE [LARGE SCALE GENOMIC DNA]</scope>
    <source>
        <strain evidence="3 4">CGMCC 4.3143</strain>
    </source>
</reference>
<dbReference type="PANTHER" id="PTHR35004">
    <property type="entry name" value="TRANSPOSASE RV3428C-RELATED"/>
    <property type="match status" value="1"/>
</dbReference>
<keyword evidence="4" id="KW-1185">Reference proteome</keyword>
<sequence length="270" mass="29163">MIPSRQAGDILAGRMWQLIAALGRVPKTLVWDRESAIGGTARVSVPAAAFAGTLATRIRLAPPRDPEFKGMVERSNGFLETSFLPGRAFTSPADFNDQLAAWLARANTRTVRAIGGRPVDLLDTDRQAMTPLPAAGPQVGLSQRIRLARDYYVRVDANDYSVDPRVIGRFVDVVASLTRVEAFCEGGLVAHHVRSWARRGVVTDPSHVATAHQMRLALAEQRRAQQGGARRHSDGHAVALRALPDYDALFGVDFDPTTPTAAPAAEASNP</sequence>
<gene>
    <name evidence="3" type="ORF">SAMN05216377_1156</name>
</gene>
<feature type="domain" description="Integrase catalytic" evidence="2">
    <location>
        <begin position="1"/>
        <end position="126"/>
    </location>
</feature>
<dbReference type="EMBL" id="FNBE01000015">
    <property type="protein sequence ID" value="SDG76372.1"/>
    <property type="molecule type" value="Genomic_DNA"/>
</dbReference>
<proteinExistence type="inferred from homology"/>
<evidence type="ECO:0000256" key="1">
    <source>
        <dbReference type="ARBA" id="ARBA00009277"/>
    </source>
</evidence>
<dbReference type="InterPro" id="IPR012337">
    <property type="entry name" value="RNaseH-like_sf"/>
</dbReference>
<dbReference type="InterPro" id="IPR054353">
    <property type="entry name" value="IstA-like_C"/>
</dbReference>
<evidence type="ECO:0000313" key="3">
    <source>
        <dbReference type="EMBL" id="SDG76372.1"/>
    </source>
</evidence>
<dbReference type="GO" id="GO:0015074">
    <property type="term" value="P:DNA integration"/>
    <property type="evidence" value="ECO:0007669"/>
    <property type="project" value="InterPro"/>
</dbReference>